<proteinExistence type="predicted"/>
<gene>
    <name evidence="1" type="ORF">L3Q82_009167</name>
</gene>
<comment type="caution">
    <text evidence="1">The sequence shown here is derived from an EMBL/GenBank/DDBJ whole genome shotgun (WGS) entry which is preliminary data.</text>
</comment>
<protein>
    <submittedName>
        <fullName evidence="1">Uncharacterized protein</fullName>
    </submittedName>
</protein>
<dbReference type="Proteomes" id="UP000831701">
    <property type="component" value="Chromosome 1"/>
</dbReference>
<name>A0ACB8XBZ1_9TELE</name>
<reference evidence="1" key="1">
    <citation type="submission" date="2022-04" db="EMBL/GenBank/DDBJ databases">
        <title>Jade perch genome.</title>
        <authorList>
            <person name="Chao B."/>
        </authorList>
    </citation>
    <scope>NUCLEOTIDE SEQUENCE</scope>
    <source>
        <strain evidence="1">CB-2022</strain>
    </source>
</reference>
<accession>A0ACB8XBZ1</accession>
<sequence length="130" mass="13940">MARLTLMNEVYAISSDVQALANQWPAVQEQQGPLRRPDWRYRGPTLEPGLGLGLAGECLVDGSGRAQLSLKWRRVGPPSSRLTTRRKVHEGLVQCGLGSNRGGGASTTQSLDQNSGNRDMECHLAGGEGA</sequence>
<evidence type="ECO:0000313" key="2">
    <source>
        <dbReference type="Proteomes" id="UP000831701"/>
    </source>
</evidence>
<evidence type="ECO:0000313" key="1">
    <source>
        <dbReference type="EMBL" id="KAI3377263.1"/>
    </source>
</evidence>
<dbReference type="EMBL" id="CM041531">
    <property type="protein sequence ID" value="KAI3377263.1"/>
    <property type="molecule type" value="Genomic_DNA"/>
</dbReference>
<organism evidence="1 2">
    <name type="scientific">Scortum barcoo</name>
    <name type="common">barcoo grunter</name>
    <dbReference type="NCBI Taxonomy" id="214431"/>
    <lineage>
        <taxon>Eukaryota</taxon>
        <taxon>Metazoa</taxon>
        <taxon>Chordata</taxon>
        <taxon>Craniata</taxon>
        <taxon>Vertebrata</taxon>
        <taxon>Euteleostomi</taxon>
        <taxon>Actinopterygii</taxon>
        <taxon>Neopterygii</taxon>
        <taxon>Teleostei</taxon>
        <taxon>Neoteleostei</taxon>
        <taxon>Acanthomorphata</taxon>
        <taxon>Eupercaria</taxon>
        <taxon>Centrarchiformes</taxon>
        <taxon>Terapontoidei</taxon>
        <taxon>Terapontidae</taxon>
        <taxon>Scortum</taxon>
    </lineage>
</organism>
<keyword evidence="2" id="KW-1185">Reference proteome</keyword>